<reference evidence="3 4" key="1">
    <citation type="submission" date="2016-08" db="EMBL/GenBank/DDBJ databases">
        <title>Genomes of anaerobic fungi encode conserved fungal cellulosomes for biomass hydrolysis.</title>
        <authorList>
            <consortium name="DOE Joint Genome Institute"/>
            <person name="Haitjema C.H."/>
            <person name="Gilmore S.P."/>
            <person name="Henske J.K."/>
            <person name="Solomon K.V."/>
            <person name="De Groot R."/>
            <person name="Kuo A."/>
            <person name="Mondo S.J."/>
            <person name="Salamov A.A."/>
            <person name="Labutti K."/>
            <person name="Zhao Z."/>
            <person name="Chiniquy J."/>
            <person name="Barry K."/>
            <person name="Brewer H.M."/>
            <person name="Purvine S.O."/>
            <person name="Wright A.T."/>
            <person name="Boxma B."/>
            <person name="Van Alen T."/>
            <person name="Hackstein J.H."/>
            <person name="Baker S.E."/>
            <person name="Grigoriev I.V."/>
            <person name="O'Malley M.A."/>
        </authorList>
    </citation>
    <scope>NUCLEOTIDE SEQUENCE [LARGE SCALE GENOMIC DNA]</scope>
    <source>
        <strain evidence="4">finn</strain>
    </source>
</reference>
<evidence type="ECO:0000256" key="1">
    <source>
        <dbReference type="SAM" id="Coils"/>
    </source>
</evidence>
<dbReference type="Proteomes" id="UP000193719">
    <property type="component" value="Unassembled WGS sequence"/>
</dbReference>
<protein>
    <submittedName>
        <fullName evidence="3">Uncharacterized protein</fullName>
    </submittedName>
</protein>
<feature type="compositionally biased region" description="Pro residues" evidence="2">
    <location>
        <begin position="20"/>
        <end position="29"/>
    </location>
</feature>
<dbReference type="EMBL" id="MCFH01000039">
    <property type="protein sequence ID" value="ORX45634.1"/>
    <property type="molecule type" value="Genomic_DNA"/>
</dbReference>
<sequence>MPKIPSLKSFSNNKSKDDIPIPPFNHTMPPPSTFTHSNKNIGEQLQLFHQQHFMTPTLPINLFMPYPFHPLNNNTSINSNQSFPLNQGTNEEINSEEEEEEYDENFEKEISTSGSNKNKISFVLSKETIEMFRHSELYRKKLKEEQEKEEERRLQKEKEEEQRLLKIYQEHNKGYEEHLEIYGDFKLKLMEDTLNEEFKKKNMGELWPILPLNE</sequence>
<proteinExistence type="predicted"/>
<comment type="caution">
    <text evidence="3">The sequence shown here is derived from an EMBL/GenBank/DDBJ whole genome shotgun (WGS) entry which is preliminary data.</text>
</comment>
<feature type="coiled-coil region" evidence="1">
    <location>
        <begin position="139"/>
        <end position="171"/>
    </location>
</feature>
<feature type="region of interest" description="Disordered" evidence="2">
    <location>
        <begin position="75"/>
        <end position="100"/>
    </location>
</feature>
<evidence type="ECO:0000256" key="2">
    <source>
        <dbReference type="SAM" id="MobiDB-lite"/>
    </source>
</evidence>
<reference evidence="3 4" key="2">
    <citation type="submission" date="2016-08" db="EMBL/GenBank/DDBJ databases">
        <title>Pervasive Adenine N6-methylation of Active Genes in Fungi.</title>
        <authorList>
            <consortium name="DOE Joint Genome Institute"/>
            <person name="Mondo S.J."/>
            <person name="Dannebaum R.O."/>
            <person name="Kuo R.C."/>
            <person name="Labutti K."/>
            <person name="Haridas S."/>
            <person name="Kuo A."/>
            <person name="Salamov A."/>
            <person name="Ahrendt S.R."/>
            <person name="Lipzen A."/>
            <person name="Sullivan W."/>
            <person name="Andreopoulos W.B."/>
            <person name="Clum A."/>
            <person name="Lindquist E."/>
            <person name="Daum C."/>
            <person name="Ramamoorthy G.K."/>
            <person name="Gryganskyi A."/>
            <person name="Culley D."/>
            <person name="Magnuson J.K."/>
            <person name="James T.Y."/>
            <person name="O'Malley M.A."/>
            <person name="Stajich J.E."/>
            <person name="Spatafora J.W."/>
            <person name="Visel A."/>
            <person name="Grigoriev I.V."/>
        </authorList>
    </citation>
    <scope>NUCLEOTIDE SEQUENCE [LARGE SCALE GENOMIC DNA]</scope>
    <source>
        <strain evidence="4">finn</strain>
    </source>
</reference>
<organism evidence="3 4">
    <name type="scientific">Piromyces finnis</name>
    <dbReference type="NCBI Taxonomy" id="1754191"/>
    <lineage>
        <taxon>Eukaryota</taxon>
        <taxon>Fungi</taxon>
        <taxon>Fungi incertae sedis</taxon>
        <taxon>Chytridiomycota</taxon>
        <taxon>Chytridiomycota incertae sedis</taxon>
        <taxon>Neocallimastigomycetes</taxon>
        <taxon>Neocallimastigales</taxon>
        <taxon>Neocallimastigaceae</taxon>
        <taxon>Piromyces</taxon>
    </lineage>
</organism>
<feature type="region of interest" description="Disordered" evidence="2">
    <location>
        <begin position="1"/>
        <end position="29"/>
    </location>
</feature>
<feature type="compositionally biased region" description="Polar residues" evidence="2">
    <location>
        <begin position="75"/>
        <end position="89"/>
    </location>
</feature>
<dbReference type="AlphaFoldDB" id="A0A1Y1V3I4"/>
<name>A0A1Y1V3I4_9FUNG</name>
<dbReference type="OrthoDB" id="2153624at2759"/>
<accession>A0A1Y1V3I4</accession>
<evidence type="ECO:0000313" key="4">
    <source>
        <dbReference type="Proteomes" id="UP000193719"/>
    </source>
</evidence>
<evidence type="ECO:0000313" key="3">
    <source>
        <dbReference type="EMBL" id="ORX45634.1"/>
    </source>
</evidence>
<keyword evidence="4" id="KW-1185">Reference proteome</keyword>
<keyword evidence="1" id="KW-0175">Coiled coil</keyword>
<gene>
    <name evidence="3" type="ORF">BCR36DRAFT_414496</name>
</gene>